<dbReference type="Pfam" id="PF09430">
    <property type="entry name" value="EMC7_beta-sandw"/>
    <property type="match status" value="1"/>
</dbReference>
<evidence type="ECO:0000256" key="5">
    <source>
        <dbReference type="ARBA" id="ARBA00023136"/>
    </source>
</evidence>
<evidence type="ECO:0000259" key="9">
    <source>
        <dbReference type="Pfam" id="PF09430"/>
    </source>
</evidence>
<feature type="chain" id="PRO_5042220855" description="ER membrane protein complex subunit 7 beta-sandwich domain-containing protein" evidence="8">
    <location>
        <begin position="23"/>
        <end position="217"/>
    </location>
</feature>
<dbReference type="InterPro" id="IPR039163">
    <property type="entry name" value="EMC7"/>
</dbReference>
<feature type="region of interest" description="Disordered" evidence="6">
    <location>
        <begin position="194"/>
        <end position="217"/>
    </location>
</feature>
<accession>A0AAD3CVP7</accession>
<proteinExistence type="predicted"/>
<evidence type="ECO:0000256" key="1">
    <source>
        <dbReference type="ARBA" id="ARBA00004167"/>
    </source>
</evidence>
<evidence type="ECO:0000256" key="6">
    <source>
        <dbReference type="SAM" id="MobiDB-lite"/>
    </source>
</evidence>
<evidence type="ECO:0000256" key="8">
    <source>
        <dbReference type="SAM" id="SignalP"/>
    </source>
</evidence>
<dbReference type="GO" id="GO:0072546">
    <property type="term" value="C:EMC complex"/>
    <property type="evidence" value="ECO:0007669"/>
    <property type="project" value="TreeGrafter"/>
</dbReference>
<dbReference type="Proteomes" id="UP001054902">
    <property type="component" value="Unassembled WGS sequence"/>
</dbReference>
<dbReference type="PANTHER" id="PTHR13605">
    <property type="entry name" value="ER MEMBRANE PROTEIN COMPLEX SUBUNIT 7"/>
    <property type="match status" value="1"/>
</dbReference>
<name>A0AAD3CVP7_9STRA</name>
<dbReference type="PANTHER" id="PTHR13605:SF4">
    <property type="entry name" value="ER MEMBRANE PROTEIN COMPLEX SUBUNIT 7"/>
    <property type="match status" value="1"/>
</dbReference>
<evidence type="ECO:0000313" key="10">
    <source>
        <dbReference type="EMBL" id="GFH52749.1"/>
    </source>
</evidence>
<reference evidence="10 11" key="1">
    <citation type="journal article" date="2021" name="Sci. Rep.">
        <title>The genome of the diatom Chaetoceros tenuissimus carries an ancient integrated fragment of an extant virus.</title>
        <authorList>
            <person name="Hongo Y."/>
            <person name="Kimura K."/>
            <person name="Takaki Y."/>
            <person name="Yoshida Y."/>
            <person name="Baba S."/>
            <person name="Kobayashi G."/>
            <person name="Nagasaki K."/>
            <person name="Hano T."/>
            <person name="Tomaru Y."/>
        </authorList>
    </citation>
    <scope>NUCLEOTIDE SEQUENCE [LARGE SCALE GENOMIC DNA]</scope>
    <source>
        <strain evidence="10 11">NIES-3715</strain>
    </source>
</reference>
<evidence type="ECO:0000256" key="2">
    <source>
        <dbReference type="ARBA" id="ARBA00022692"/>
    </source>
</evidence>
<keyword evidence="3 8" id="KW-0732">Signal</keyword>
<gene>
    <name evidence="10" type="ORF">CTEN210_09225</name>
</gene>
<keyword evidence="5 7" id="KW-0472">Membrane</keyword>
<feature type="domain" description="ER membrane protein complex subunit 7 beta-sandwich" evidence="9">
    <location>
        <begin position="44"/>
        <end position="148"/>
    </location>
</feature>
<evidence type="ECO:0000256" key="7">
    <source>
        <dbReference type="SAM" id="Phobius"/>
    </source>
</evidence>
<dbReference type="AlphaFoldDB" id="A0AAD3CVP7"/>
<evidence type="ECO:0000256" key="4">
    <source>
        <dbReference type="ARBA" id="ARBA00022989"/>
    </source>
</evidence>
<dbReference type="EMBL" id="BLLK01000046">
    <property type="protein sequence ID" value="GFH52749.1"/>
    <property type="molecule type" value="Genomic_DNA"/>
</dbReference>
<comment type="caution">
    <text evidence="10">The sequence shown here is derived from an EMBL/GenBank/DDBJ whole genome shotgun (WGS) entry which is preliminary data.</text>
</comment>
<keyword evidence="11" id="KW-1185">Reference proteome</keyword>
<feature type="compositionally biased region" description="Basic residues" evidence="6">
    <location>
        <begin position="208"/>
        <end position="217"/>
    </location>
</feature>
<evidence type="ECO:0000256" key="3">
    <source>
        <dbReference type="ARBA" id="ARBA00022729"/>
    </source>
</evidence>
<dbReference type="InterPro" id="IPR019008">
    <property type="entry name" value="Beta_sandwich_EMC7"/>
</dbReference>
<evidence type="ECO:0000313" key="11">
    <source>
        <dbReference type="Proteomes" id="UP001054902"/>
    </source>
</evidence>
<sequence length="217" mass="24942">MTIFQLEIVVCLFLCTLGLSGAATIEGKLELPEGLKNKNYPPLQSTLITLNDGEFLTYSTQNNTFSFHDVPAGVHVLDVHCHTYHYSQVKIQILDGEEPKCIEYFYPGAKKSPISHPLILYTNAKYNYFQPRPTFSPFRMLKNPMVLIMLFSVGMMFVMPQMMGNLDPEQKEQMKKQMEMQQDPSKMLSQLWGEISGAGPREISEKKVVRRERLKRE</sequence>
<comment type="subcellular location">
    <subcellularLocation>
        <location evidence="1">Membrane</location>
        <topology evidence="1">Single-pass membrane protein</topology>
    </subcellularLocation>
</comment>
<keyword evidence="2 7" id="KW-0812">Transmembrane</keyword>
<protein>
    <recommendedName>
        <fullName evidence="9">ER membrane protein complex subunit 7 beta-sandwich domain-containing protein</fullName>
    </recommendedName>
</protein>
<organism evidence="10 11">
    <name type="scientific">Chaetoceros tenuissimus</name>
    <dbReference type="NCBI Taxonomy" id="426638"/>
    <lineage>
        <taxon>Eukaryota</taxon>
        <taxon>Sar</taxon>
        <taxon>Stramenopiles</taxon>
        <taxon>Ochrophyta</taxon>
        <taxon>Bacillariophyta</taxon>
        <taxon>Coscinodiscophyceae</taxon>
        <taxon>Chaetocerotophycidae</taxon>
        <taxon>Chaetocerotales</taxon>
        <taxon>Chaetocerotaceae</taxon>
        <taxon>Chaetoceros</taxon>
    </lineage>
</organism>
<feature type="transmembrane region" description="Helical" evidence="7">
    <location>
        <begin position="145"/>
        <end position="166"/>
    </location>
</feature>
<keyword evidence="4 7" id="KW-1133">Transmembrane helix</keyword>
<feature type="signal peptide" evidence="8">
    <location>
        <begin position="1"/>
        <end position="22"/>
    </location>
</feature>